<feature type="region of interest" description="Disordered" evidence="2">
    <location>
        <begin position="1"/>
        <end position="112"/>
    </location>
</feature>
<name>E2C6R7_HARSA</name>
<accession>E2C6R7</accession>
<dbReference type="InParanoid" id="E2C6R7"/>
<feature type="compositionally biased region" description="Acidic residues" evidence="2">
    <location>
        <begin position="20"/>
        <end position="37"/>
    </location>
</feature>
<sequence length="307" mass="35122">MAKVAKSAVTRAVNNKEQERQEEEEEEEEEEDAEQEESGARKKNKREKKKKKKKKKTKKKKKKKKKLATAIDQRYSEGTCAMYPCGGGNRSRRARNRSEQSGAKKKKKPWYGSADTRFSELLALPSRSKDKRKAGFRINDSTGGFALHAWAIVSDDDENKEEEDEEEQEEDEVDVAVRVYQKRQASGRASGSAENAFCLKLPYSHSELRAKGYGLIASVVFRAQRSVQCLRIYLALINDRRREGKQPKARLSPLEIGSTNYKTIVDAKMNKMNIKYRDPSPMTLSVRYTYYQGDPPESQSEGFSRRS</sequence>
<dbReference type="Proteomes" id="UP000008237">
    <property type="component" value="Unassembled WGS sequence"/>
</dbReference>
<keyword evidence="4" id="KW-1185">Reference proteome</keyword>
<gene>
    <name evidence="3" type="ORF">EAI_02852</name>
</gene>
<feature type="coiled-coil region" evidence="1">
    <location>
        <begin position="152"/>
        <end position="179"/>
    </location>
</feature>
<organism evidence="4">
    <name type="scientific">Harpegnathos saltator</name>
    <name type="common">Jerdon's jumping ant</name>
    <dbReference type="NCBI Taxonomy" id="610380"/>
    <lineage>
        <taxon>Eukaryota</taxon>
        <taxon>Metazoa</taxon>
        <taxon>Ecdysozoa</taxon>
        <taxon>Arthropoda</taxon>
        <taxon>Hexapoda</taxon>
        <taxon>Insecta</taxon>
        <taxon>Pterygota</taxon>
        <taxon>Neoptera</taxon>
        <taxon>Endopterygota</taxon>
        <taxon>Hymenoptera</taxon>
        <taxon>Apocrita</taxon>
        <taxon>Aculeata</taxon>
        <taxon>Formicoidea</taxon>
        <taxon>Formicidae</taxon>
        <taxon>Ponerinae</taxon>
        <taxon>Ponerini</taxon>
        <taxon>Harpegnathos</taxon>
    </lineage>
</organism>
<evidence type="ECO:0000256" key="2">
    <source>
        <dbReference type="SAM" id="MobiDB-lite"/>
    </source>
</evidence>
<proteinExistence type="predicted"/>
<evidence type="ECO:0000256" key="1">
    <source>
        <dbReference type="SAM" id="Coils"/>
    </source>
</evidence>
<keyword evidence="1" id="KW-0175">Coiled coil</keyword>
<evidence type="ECO:0000313" key="3">
    <source>
        <dbReference type="EMBL" id="EFN76379.1"/>
    </source>
</evidence>
<feature type="compositionally biased region" description="Basic residues" evidence="2">
    <location>
        <begin position="41"/>
        <end position="67"/>
    </location>
</feature>
<dbReference type="AlphaFoldDB" id="E2C6R7"/>
<evidence type="ECO:0000313" key="4">
    <source>
        <dbReference type="Proteomes" id="UP000008237"/>
    </source>
</evidence>
<dbReference type="EMBL" id="GL453161">
    <property type="protein sequence ID" value="EFN76379.1"/>
    <property type="molecule type" value="Genomic_DNA"/>
</dbReference>
<reference evidence="3 4" key="1">
    <citation type="journal article" date="2010" name="Science">
        <title>Genomic comparison of the ants Camponotus floridanus and Harpegnathos saltator.</title>
        <authorList>
            <person name="Bonasio R."/>
            <person name="Zhang G."/>
            <person name="Ye C."/>
            <person name="Mutti N.S."/>
            <person name="Fang X."/>
            <person name="Qin N."/>
            <person name="Donahue G."/>
            <person name="Yang P."/>
            <person name="Li Q."/>
            <person name="Li C."/>
            <person name="Zhang P."/>
            <person name="Huang Z."/>
            <person name="Berger S.L."/>
            <person name="Reinberg D."/>
            <person name="Wang J."/>
            <person name="Liebig J."/>
        </authorList>
    </citation>
    <scope>NUCLEOTIDE SEQUENCE [LARGE SCALE GENOMIC DNA]</scope>
    <source>
        <strain evidence="3 4">R22 G/1</strain>
    </source>
</reference>
<protein>
    <submittedName>
        <fullName evidence="3">Uncharacterized protein</fullName>
    </submittedName>
</protein>